<sequence>MHLSASLSAFHKGFLRQVRLRPVKSPICAPESPQKSCQAARNAALSRKTVNRSSRRSFSLELSFLSGIFGFCKRADWAMAFEDPGEALSDLRSEYQMALSSFEAAAADANVAEKMDFALVVDLVYPSLVKAEQGDPTGRVRAAKTKLRCLVRETLCPTMSCSNGLLSSLRCAAYTGQQATPERKQELASQAVMVLKKGQKGIDALFAIDRFPY</sequence>
<evidence type="ECO:0000313" key="3">
    <source>
        <dbReference type="Proteomes" id="UP001190700"/>
    </source>
</evidence>
<reference evidence="2" key="2">
    <citation type="submission" date="2023-06" db="EMBL/GenBank/DDBJ databases">
        <title>Long-read-based genome assembly of the green algal bacterivore Cymbomonas tetramitiformis.</title>
        <authorList>
            <person name="Gyaltshen Y."/>
            <person name="Rozenberg A."/>
            <person name="Paasch A."/>
            <person name="Burns J.A."/>
            <person name="Warring S."/>
            <person name="Larson R."/>
            <person name="Maurer-Alcala X."/>
            <person name="Dacks J."/>
            <person name="Kim E."/>
        </authorList>
    </citation>
    <scope>NUCLEOTIDE SEQUENCE</scope>
    <source>
        <strain evidence="2">PLY_AMNH</strain>
    </source>
</reference>
<evidence type="ECO:0000313" key="1">
    <source>
        <dbReference type="EMBL" id="KAK3252945.1"/>
    </source>
</evidence>
<name>A0AAE0F5W6_9CHLO</name>
<reference evidence="2 3" key="1">
    <citation type="journal article" date="2015" name="Genome Biol. Evol.">
        <title>Comparative Genomics of a Bacterivorous Green Alga Reveals Evolutionary Causalities and Consequences of Phago-Mixotrophic Mode of Nutrition.</title>
        <authorList>
            <person name="Burns J.A."/>
            <person name="Paasch A."/>
            <person name="Narechania A."/>
            <person name="Kim E."/>
        </authorList>
    </citation>
    <scope>NUCLEOTIDE SEQUENCE [LARGE SCALE GENOMIC DNA]</scope>
    <source>
        <strain evidence="2">PLY_AMNH</strain>
    </source>
</reference>
<evidence type="ECO:0000313" key="2">
    <source>
        <dbReference type="EMBL" id="KAK3252953.1"/>
    </source>
</evidence>
<proteinExistence type="predicted"/>
<keyword evidence="3" id="KW-1185">Reference proteome</keyword>
<dbReference type="EMBL" id="LGRX02025085">
    <property type="protein sequence ID" value="KAK3252945.1"/>
    <property type="molecule type" value="Genomic_DNA"/>
</dbReference>
<dbReference type="AlphaFoldDB" id="A0AAE0F5W6"/>
<gene>
    <name evidence="2" type="ORF">CYMTET_37778</name>
    <name evidence="1" type="ORF">CYMTET_37780</name>
</gene>
<protein>
    <submittedName>
        <fullName evidence="2">Uncharacterized protein</fullName>
    </submittedName>
</protein>
<dbReference type="Proteomes" id="UP001190700">
    <property type="component" value="Unassembled WGS sequence"/>
</dbReference>
<dbReference type="EMBL" id="LGRX02025084">
    <property type="protein sequence ID" value="KAK3252953.1"/>
    <property type="molecule type" value="Genomic_DNA"/>
</dbReference>
<accession>A0AAE0F5W6</accession>
<comment type="caution">
    <text evidence="2">The sequence shown here is derived from an EMBL/GenBank/DDBJ whole genome shotgun (WGS) entry which is preliminary data.</text>
</comment>
<organism evidence="2 3">
    <name type="scientific">Cymbomonas tetramitiformis</name>
    <dbReference type="NCBI Taxonomy" id="36881"/>
    <lineage>
        <taxon>Eukaryota</taxon>
        <taxon>Viridiplantae</taxon>
        <taxon>Chlorophyta</taxon>
        <taxon>Pyramimonadophyceae</taxon>
        <taxon>Pyramimonadales</taxon>
        <taxon>Pyramimonadaceae</taxon>
        <taxon>Cymbomonas</taxon>
    </lineage>
</organism>